<evidence type="ECO:0000256" key="2">
    <source>
        <dbReference type="ARBA" id="ARBA00022448"/>
    </source>
</evidence>
<comment type="caution">
    <text evidence="10">The sequence shown here is derived from an EMBL/GenBank/DDBJ whole genome shotgun (WGS) entry which is preliminary data.</text>
</comment>
<feature type="transmembrane region" description="Helical" evidence="8">
    <location>
        <begin position="234"/>
        <end position="253"/>
    </location>
</feature>
<keyword evidence="2 8" id="KW-0813">Transport</keyword>
<evidence type="ECO:0000256" key="1">
    <source>
        <dbReference type="ARBA" id="ARBA00004429"/>
    </source>
</evidence>
<gene>
    <name evidence="10" type="ORF">HCN56_01720</name>
</gene>
<dbReference type="SUPFAM" id="SSF161098">
    <property type="entry name" value="MetI-like"/>
    <property type="match status" value="1"/>
</dbReference>
<feature type="transmembrane region" description="Helical" evidence="8">
    <location>
        <begin position="12"/>
        <end position="34"/>
    </location>
</feature>
<dbReference type="InterPro" id="IPR000515">
    <property type="entry name" value="MetI-like"/>
</dbReference>
<organism evidence="10 11">
    <name type="scientific">Streptomyces lonarensis</name>
    <dbReference type="NCBI Taxonomy" id="700599"/>
    <lineage>
        <taxon>Bacteria</taxon>
        <taxon>Bacillati</taxon>
        <taxon>Actinomycetota</taxon>
        <taxon>Actinomycetes</taxon>
        <taxon>Kitasatosporales</taxon>
        <taxon>Streptomycetaceae</taxon>
        <taxon>Streptomyces</taxon>
    </lineage>
</organism>
<dbReference type="GO" id="GO:0005886">
    <property type="term" value="C:plasma membrane"/>
    <property type="evidence" value="ECO:0007669"/>
    <property type="project" value="UniProtKB-SubCell"/>
</dbReference>
<dbReference type="PANTHER" id="PTHR43357">
    <property type="entry name" value="INNER MEMBRANE ABC TRANSPORTER PERMEASE PROTEIN YDCV"/>
    <property type="match status" value="1"/>
</dbReference>
<dbReference type="InterPro" id="IPR035906">
    <property type="entry name" value="MetI-like_sf"/>
</dbReference>
<keyword evidence="4" id="KW-0997">Cell inner membrane</keyword>
<keyword evidence="7 8" id="KW-0472">Membrane</keyword>
<evidence type="ECO:0000256" key="3">
    <source>
        <dbReference type="ARBA" id="ARBA00022475"/>
    </source>
</evidence>
<keyword evidence="11" id="KW-1185">Reference proteome</keyword>
<proteinExistence type="inferred from homology"/>
<dbReference type="AlphaFoldDB" id="A0A7X6CXB9"/>
<dbReference type="RefSeq" id="WP_167967627.1">
    <property type="nucleotide sequence ID" value="NZ_BHZG01000211.1"/>
</dbReference>
<evidence type="ECO:0000313" key="11">
    <source>
        <dbReference type="Proteomes" id="UP000578686"/>
    </source>
</evidence>
<evidence type="ECO:0000256" key="7">
    <source>
        <dbReference type="ARBA" id="ARBA00023136"/>
    </source>
</evidence>
<dbReference type="Gene3D" id="1.10.3720.10">
    <property type="entry name" value="MetI-like"/>
    <property type="match status" value="1"/>
</dbReference>
<dbReference type="PROSITE" id="PS50928">
    <property type="entry name" value="ABC_TM1"/>
    <property type="match status" value="1"/>
</dbReference>
<dbReference type="PANTHER" id="PTHR43357:SF4">
    <property type="entry name" value="INNER MEMBRANE ABC TRANSPORTER PERMEASE PROTEIN YDCV"/>
    <property type="match status" value="1"/>
</dbReference>
<dbReference type="CDD" id="cd06261">
    <property type="entry name" value="TM_PBP2"/>
    <property type="match status" value="1"/>
</dbReference>
<keyword evidence="6 8" id="KW-1133">Transmembrane helix</keyword>
<dbReference type="Pfam" id="PF00528">
    <property type="entry name" value="BPD_transp_1"/>
    <property type="match status" value="1"/>
</dbReference>
<comment type="similarity">
    <text evidence="8">Belongs to the binding-protein-dependent transport system permease family.</text>
</comment>
<evidence type="ECO:0000256" key="5">
    <source>
        <dbReference type="ARBA" id="ARBA00022692"/>
    </source>
</evidence>
<keyword evidence="5 8" id="KW-0812">Transmembrane</keyword>
<dbReference type="GO" id="GO:0055085">
    <property type="term" value="P:transmembrane transport"/>
    <property type="evidence" value="ECO:0007669"/>
    <property type="project" value="InterPro"/>
</dbReference>
<accession>A0A7X6CXB9</accession>
<feature type="domain" description="ABC transmembrane type-1" evidence="9">
    <location>
        <begin position="65"/>
        <end position="253"/>
    </location>
</feature>
<feature type="transmembrane region" description="Helical" evidence="8">
    <location>
        <begin position="181"/>
        <end position="202"/>
    </location>
</feature>
<comment type="subcellular location">
    <subcellularLocation>
        <location evidence="1">Cell inner membrane</location>
        <topology evidence="1">Multi-pass membrane protein</topology>
    </subcellularLocation>
    <subcellularLocation>
        <location evidence="8">Cell membrane</location>
        <topology evidence="8">Multi-pass membrane protein</topology>
    </subcellularLocation>
</comment>
<evidence type="ECO:0000256" key="8">
    <source>
        <dbReference type="RuleBase" id="RU363032"/>
    </source>
</evidence>
<feature type="transmembrane region" description="Helical" evidence="8">
    <location>
        <begin position="103"/>
        <end position="125"/>
    </location>
</feature>
<feature type="transmembrane region" description="Helical" evidence="8">
    <location>
        <begin position="69"/>
        <end position="91"/>
    </location>
</feature>
<dbReference type="Proteomes" id="UP000578686">
    <property type="component" value="Unassembled WGS sequence"/>
</dbReference>
<evidence type="ECO:0000259" key="9">
    <source>
        <dbReference type="PROSITE" id="PS50928"/>
    </source>
</evidence>
<protein>
    <submittedName>
        <fullName evidence="10">ABC transporter permease</fullName>
    </submittedName>
</protein>
<evidence type="ECO:0000256" key="6">
    <source>
        <dbReference type="ARBA" id="ARBA00022989"/>
    </source>
</evidence>
<evidence type="ECO:0000256" key="4">
    <source>
        <dbReference type="ARBA" id="ARBA00022519"/>
    </source>
</evidence>
<sequence length="266" mass="28161">MRTGPAGRAAWVALLVVLYLFLLAPIIVVLVVSFDDATFLRFPPEGFTLDAYRQVFANDDFRSAIQVSAVTASITALLAVVTGVPAALALSRVPFRGREAMESAFLSPLLVPNIVLGLALLVLFAPIPLTDTYTGLILAHLGITIPYVVRTVCASLAGADPRAEEAARTLGADTFTVARRIILPTILPGVVSGGVIAFLLSFDETVISLFVSGQNVTPLPVAVLQYVEYRSDPAVAALSVCLVVLSVVAVVFVERSLGLRRSLRSG</sequence>
<reference evidence="10 11" key="1">
    <citation type="submission" date="2020-03" db="EMBL/GenBank/DDBJ databases">
        <title>Draft genome of Streptomyces sp. ventii, isolated from the Axial Seamount in the Pacific Ocean, and resequencing of the two type strains Streptomyces lonarensis strain NCL 716 and Streptomyces bohaiensis strain 11A07.</title>
        <authorList>
            <person name="Loughran R.M."/>
            <person name="Pfannmuller K.M."/>
            <person name="Wasson B.J."/>
            <person name="Deadmond M.C."/>
            <person name="Paddock B.E."/>
            <person name="Koyack M.J."/>
            <person name="Gallegos D.A."/>
            <person name="Mitchell E.A."/>
            <person name="Ushijima B."/>
            <person name="Saw J.H."/>
            <person name="Mcphail K.L."/>
            <person name="Videau P."/>
        </authorList>
    </citation>
    <scope>NUCLEOTIDE SEQUENCE [LARGE SCALE GENOMIC DNA]</scope>
    <source>
        <strain evidence="10 11">NCL716</strain>
    </source>
</reference>
<dbReference type="EMBL" id="JAAVJD010000005">
    <property type="protein sequence ID" value="NJQ04326.1"/>
    <property type="molecule type" value="Genomic_DNA"/>
</dbReference>
<keyword evidence="3" id="KW-1003">Cell membrane</keyword>
<name>A0A7X6CXB9_9ACTN</name>
<feature type="transmembrane region" description="Helical" evidence="8">
    <location>
        <begin position="137"/>
        <end position="160"/>
    </location>
</feature>
<evidence type="ECO:0000313" key="10">
    <source>
        <dbReference type="EMBL" id="NJQ04326.1"/>
    </source>
</evidence>